<evidence type="ECO:0000256" key="4">
    <source>
        <dbReference type="ARBA" id="ARBA00048098"/>
    </source>
</evidence>
<evidence type="ECO:0000256" key="1">
    <source>
        <dbReference type="ARBA" id="ARBA00008344"/>
    </source>
</evidence>
<dbReference type="RefSeq" id="XP_003026357.1">
    <property type="nucleotide sequence ID" value="XM_003026311.1"/>
</dbReference>
<dbReference type="AlphaFoldDB" id="D8QL49"/>
<evidence type="ECO:0000313" key="6">
    <source>
        <dbReference type="Proteomes" id="UP000007431"/>
    </source>
</evidence>
<dbReference type="InterPro" id="IPR001806">
    <property type="entry name" value="Small_GTPase"/>
</dbReference>
<keyword evidence="6" id="KW-1185">Reference proteome</keyword>
<comment type="similarity">
    <text evidence="1">Belongs to the small GTPase superfamily. Ras family.</text>
</comment>
<dbReference type="KEGG" id="scm:SCHCO_0238651"/>
<dbReference type="Pfam" id="PF00071">
    <property type="entry name" value="Ras"/>
    <property type="match status" value="1"/>
</dbReference>
<dbReference type="STRING" id="578458.D8QL49"/>
<dbReference type="GO" id="GO:0005525">
    <property type="term" value="F:GTP binding"/>
    <property type="evidence" value="ECO:0007669"/>
    <property type="project" value="InterPro"/>
</dbReference>
<dbReference type="InterPro" id="IPR027417">
    <property type="entry name" value="P-loop_NTPase"/>
</dbReference>
<dbReference type="PANTHER" id="PTHR45704">
    <property type="entry name" value="RAS-LIKE FAMILY MEMBER 11"/>
    <property type="match status" value="1"/>
</dbReference>
<dbReference type="SUPFAM" id="SSF52540">
    <property type="entry name" value="P-loop containing nucleoside triphosphate hydrolases"/>
    <property type="match status" value="1"/>
</dbReference>
<gene>
    <name evidence="5" type="ORF">SCHCODRAFT_238651</name>
</gene>
<sequence>MATVPHAVQNWNIAVMGPGDLTCPFVHLFTDGERPSCAHTSSIEYEECQASRGTGFQKKEFTVEGCPVVMHICQGHTEAHEFLIEFPSKIHALSEQSEAFILMYSVASRRSYNDVLHHLRPVICSTKAKPPPMLIVGVRPDGLDDVKSSIKREVKTEESKEMAKILGCSFFEIPAANQAHAQIMFTEIVREAREARAEYAGQRRQPRLCADLRSGLRAHVTYHSHCCSDCKIYADGAPMDGDPPLCDPAKGEPPLDLPGLDPPLPGGRLPPANGGCSSPPCISTGLAPVLSCTDIGSISSLSIITGDSGGVNSGDEGGVMLRLLRPAPLFAAS</sequence>
<keyword evidence="3" id="KW-0378">Hydrolase</keyword>
<dbReference type="EC" id="3.6.5.2" evidence="2"/>
<comment type="catalytic activity">
    <reaction evidence="4">
        <text>GTP + H2O = GDP + phosphate + H(+)</text>
        <dbReference type="Rhea" id="RHEA:19669"/>
        <dbReference type="ChEBI" id="CHEBI:15377"/>
        <dbReference type="ChEBI" id="CHEBI:15378"/>
        <dbReference type="ChEBI" id="CHEBI:37565"/>
        <dbReference type="ChEBI" id="CHEBI:43474"/>
        <dbReference type="ChEBI" id="CHEBI:58189"/>
        <dbReference type="EC" id="3.6.5.2"/>
    </reaction>
</comment>
<dbReference type="VEuPathDB" id="FungiDB:SCHCODRAFT_0238651"/>
<accession>D8QL49</accession>
<dbReference type="InParanoid" id="D8QL49"/>
<dbReference type="GO" id="GO:0003925">
    <property type="term" value="F:G protein activity"/>
    <property type="evidence" value="ECO:0007669"/>
    <property type="project" value="UniProtKB-EC"/>
</dbReference>
<reference evidence="5 6" key="1">
    <citation type="journal article" date="2010" name="Nat. Biotechnol.">
        <title>Genome sequence of the model mushroom Schizophyllum commune.</title>
        <authorList>
            <person name="Ohm R.A."/>
            <person name="de Jong J.F."/>
            <person name="Lugones L.G."/>
            <person name="Aerts A."/>
            <person name="Kothe E."/>
            <person name="Stajich J.E."/>
            <person name="de Vries R.P."/>
            <person name="Record E."/>
            <person name="Levasseur A."/>
            <person name="Baker S.E."/>
            <person name="Bartholomew K.A."/>
            <person name="Coutinho P.M."/>
            <person name="Erdmann S."/>
            <person name="Fowler T.J."/>
            <person name="Gathman A.C."/>
            <person name="Lombard V."/>
            <person name="Henrissat B."/>
            <person name="Knabe N."/>
            <person name="Kuees U."/>
            <person name="Lilly W.W."/>
            <person name="Lindquist E."/>
            <person name="Lucas S."/>
            <person name="Magnuson J.K."/>
            <person name="Piumi F."/>
            <person name="Raudaskoski M."/>
            <person name="Salamov A."/>
            <person name="Schmutz J."/>
            <person name="Schwarze F.W.M.R."/>
            <person name="vanKuyk P.A."/>
            <person name="Horton J.S."/>
            <person name="Grigoriev I.V."/>
            <person name="Woesten H.A.B."/>
        </authorList>
    </citation>
    <scope>NUCLEOTIDE SEQUENCE [LARGE SCALE GENOMIC DNA]</scope>
    <source>
        <strain evidence="6">H4-8 / FGSC 9210</strain>
    </source>
</reference>
<dbReference type="Proteomes" id="UP000007431">
    <property type="component" value="Unassembled WGS sequence"/>
</dbReference>
<evidence type="ECO:0000313" key="5">
    <source>
        <dbReference type="EMBL" id="EFI91454.1"/>
    </source>
</evidence>
<dbReference type="HOGENOM" id="CLU_834597_0_0_1"/>
<evidence type="ECO:0000256" key="2">
    <source>
        <dbReference type="ARBA" id="ARBA00011984"/>
    </source>
</evidence>
<dbReference type="PROSITE" id="PS51419">
    <property type="entry name" value="RAB"/>
    <property type="match status" value="1"/>
</dbReference>
<dbReference type="SMART" id="SM00173">
    <property type="entry name" value="RAS"/>
    <property type="match status" value="1"/>
</dbReference>
<name>D8QL49_SCHCM</name>
<organism evidence="6">
    <name type="scientific">Schizophyllum commune (strain H4-8 / FGSC 9210)</name>
    <name type="common">Split gill fungus</name>
    <dbReference type="NCBI Taxonomy" id="578458"/>
    <lineage>
        <taxon>Eukaryota</taxon>
        <taxon>Fungi</taxon>
        <taxon>Dikarya</taxon>
        <taxon>Basidiomycota</taxon>
        <taxon>Agaricomycotina</taxon>
        <taxon>Agaricomycetes</taxon>
        <taxon>Agaricomycetidae</taxon>
        <taxon>Agaricales</taxon>
        <taxon>Schizophyllaceae</taxon>
        <taxon>Schizophyllum</taxon>
    </lineage>
</organism>
<evidence type="ECO:0000256" key="3">
    <source>
        <dbReference type="ARBA" id="ARBA00022801"/>
    </source>
</evidence>
<protein>
    <recommendedName>
        <fullName evidence="2">small monomeric GTPase</fullName>
        <ecNumber evidence="2">3.6.5.2</ecNumber>
    </recommendedName>
</protein>
<dbReference type="InterPro" id="IPR051065">
    <property type="entry name" value="Ras-related_GTPase"/>
</dbReference>
<proteinExistence type="inferred from homology"/>
<dbReference type="OrthoDB" id="3051117at2759"/>
<dbReference type="GeneID" id="9593164"/>
<dbReference type="Gene3D" id="3.40.50.300">
    <property type="entry name" value="P-loop containing nucleotide triphosphate hydrolases"/>
    <property type="match status" value="1"/>
</dbReference>
<dbReference type="EMBL" id="GL377317">
    <property type="protein sequence ID" value="EFI91454.1"/>
    <property type="molecule type" value="Genomic_DNA"/>
</dbReference>
<dbReference type="PROSITE" id="PS51421">
    <property type="entry name" value="RAS"/>
    <property type="match status" value="1"/>
</dbReference>